<keyword evidence="3 6" id="KW-0479">Metal-binding</keyword>
<evidence type="ECO:0000256" key="5">
    <source>
        <dbReference type="PIRSR" id="PIRSR015582-1"/>
    </source>
</evidence>
<dbReference type="GO" id="GO:0006107">
    <property type="term" value="P:oxaloacetate metabolic process"/>
    <property type="evidence" value="ECO:0007669"/>
    <property type="project" value="TreeGrafter"/>
</dbReference>
<dbReference type="AlphaFoldDB" id="A0A1H2BSQ2"/>
<evidence type="ECO:0000256" key="3">
    <source>
        <dbReference type="ARBA" id="ARBA00022723"/>
    </source>
</evidence>
<dbReference type="InterPro" id="IPR015813">
    <property type="entry name" value="Pyrv/PenolPyrv_kinase-like_dom"/>
</dbReference>
<feature type="binding site" evidence="5">
    <location>
        <position position="64"/>
    </location>
    <ligand>
        <name>substrate</name>
    </ligand>
</feature>
<evidence type="ECO:0000256" key="2">
    <source>
        <dbReference type="ARBA" id="ARBA00005568"/>
    </source>
</evidence>
<comment type="similarity">
    <text evidence="2">Belongs to the HpcH/HpaI aldolase family.</text>
</comment>
<proteinExistence type="inferred from homology"/>
<evidence type="ECO:0000256" key="1">
    <source>
        <dbReference type="ARBA" id="ARBA00001946"/>
    </source>
</evidence>
<dbReference type="GO" id="GO:0016829">
    <property type="term" value="F:lyase activity"/>
    <property type="evidence" value="ECO:0007669"/>
    <property type="project" value="UniProtKB-KW"/>
</dbReference>
<dbReference type="EMBL" id="LT629750">
    <property type="protein sequence ID" value="SDT60796.1"/>
    <property type="molecule type" value="Genomic_DNA"/>
</dbReference>
<keyword evidence="4 6" id="KW-0460">Magnesium</keyword>
<comment type="cofactor">
    <cofactor evidence="1">
        <name>Mg(2+)</name>
        <dbReference type="ChEBI" id="CHEBI:18420"/>
    </cofactor>
</comment>
<dbReference type="PANTHER" id="PTHR32308:SF0">
    <property type="entry name" value="HPCH_HPAI ALDOLASE_CITRATE LYASE DOMAIN-CONTAINING PROTEIN"/>
    <property type="match status" value="1"/>
</dbReference>
<protein>
    <submittedName>
        <fullName evidence="8">Citrate lyase subunit beta / citryl-CoA lyase</fullName>
    </submittedName>
</protein>
<evidence type="ECO:0000313" key="9">
    <source>
        <dbReference type="Proteomes" id="UP000243904"/>
    </source>
</evidence>
<evidence type="ECO:0000256" key="4">
    <source>
        <dbReference type="ARBA" id="ARBA00022842"/>
    </source>
</evidence>
<reference evidence="9" key="1">
    <citation type="submission" date="2016-10" db="EMBL/GenBank/DDBJ databases">
        <authorList>
            <person name="Varghese N."/>
            <person name="Submissions S."/>
        </authorList>
    </citation>
    <scope>NUCLEOTIDE SEQUENCE [LARGE SCALE GENOMIC DNA]</scope>
    <source>
        <strain evidence="9">GAS369</strain>
    </source>
</reference>
<evidence type="ECO:0000259" key="7">
    <source>
        <dbReference type="Pfam" id="PF03328"/>
    </source>
</evidence>
<keyword evidence="9" id="KW-1185">Reference proteome</keyword>
<dbReference type="Pfam" id="PF03328">
    <property type="entry name" value="HpcH_HpaI"/>
    <property type="match status" value="1"/>
</dbReference>
<feature type="binding site" evidence="6">
    <location>
        <position position="154"/>
    </location>
    <ligand>
        <name>Mg(2+)</name>
        <dbReference type="ChEBI" id="CHEBI:18420"/>
    </ligand>
</feature>
<name>A0A1H2BSQ2_9BRAD</name>
<dbReference type="PANTHER" id="PTHR32308">
    <property type="entry name" value="LYASE BETA SUBUNIT, PUTATIVE (AFU_ORTHOLOGUE AFUA_4G13030)-RELATED"/>
    <property type="match status" value="1"/>
</dbReference>
<gene>
    <name evidence="8" type="ORF">SAMN05444158_7459</name>
</gene>
<feature type="domain" description="HpcH/HpaI aldolase/citrate lyase" evidence="7">
    <location>
        <begin position="5"/>
        <end position="223"/>
    </location>
</feature>
<dbReference type="SUPFAM" id="SSF51621">
    <property type="entry name" value="Phosphoenolpyruvate/pyruvate domain"/>
    <property type="match status" value="1"/>
</dbReference>
<evidence type="ECO:0000313" key="8">
    <source>
        <dbReference type="EMBL" id="SDT60796.1"/>
    </source>
</evidence>
<keyword evidence="8" id="KW-0456">Lyase</keyword>
<dbReference type="GO" id="GO:0000287">
    <property type="term" value="F:magnesium ion binding"/>
    <property type="evidence" value="ECO:0007669"/>
    <property type="project" value="TreeGrafter"/>
</dbReference>
<dbReference type="InterPro" id="IPR005000">
    <property type="entry name" value="Aldolase/citrate-lyase_domain"/>
</dbReference>
<evidence type="ECO:0000256" key="6">
    <source>
        <dbReference type="PIRSR" id="PIRSR015582-2"/>
    </source>
</evidence>
<dbReference type="Proteomes" id="UP000243904">
    <property type="component" value="Chromosome I"/>
</dbReference>
<feature type="binding site" evidence="6">
    <location>
        <position position="127"/>
    </location>
    <ligand>
        <name>Mg(2+)</name>
        <dbReference type="ChEBI" id="CHEBI:18420"/>
    </ligand>
</feature>
<sequence>MRPLRSLLFAPGNHARRSEKALTLDADAVILDLEDACPVSEKIATRQSVVSAMASPRSCIGYVRVNPLSSDFGYGDIVSVVGPGIDGIVLPKVESAQELCTADWLITQIEREKGLAKGTIDLLPILETGKGFAEVAAIASAGTRAKRLAFGAGDFTLDMDIRWSRDESELMHYRSSLVLASRANGLAAPIDTVWIDMRDAEGLTASAHRARGMGFQGKLCIHPDQVAVVNAAFSPSAEQVAWAQRVVDAFKAAEAAQSSAIQLDGQFIDYPIVYQAQRVLAVEASIKRNTLPH</sequence>
<organism evidence="8 9">
    <name type="scientific">Bradyrhizobium canariense</name>
    <dbReference type="NCBI Taxonomy" id="255045"/>
    <lineage>
        <taxon>Bacteria</taxon>
        <taxon>Pseudomonadati</taxon>
        <taxon>Pseudomonadota</taxon>
        <taxon>Alphaproteobacteria</taxon>
        <taxon>Hyphomicrobiales</taxon>
        <taxon>Nitrobacteraceae</taxon>
        <taxon>Bradyrhizobium</taxon>
    </lineage>
</organism>
<dbReference type="PIRSF" id="PIRSF015582">
    <property type="entry name" value="Cit_lyase_B"/>
    <property type="match status" value="1"/>
</dbReference>
<dbReference type="RefSeq" id="WP_146690871.1">
    <property type="nucleotide sequence ID" value="NZ_LT629750.1"/>
</dbReference>
<feature type="binding site" evidence="5">
    <location>
        <position position="127"/>
    </location>
    <ligand>
        <name>substrate</name>
    </ligand>
</feature>
<dbReference type="Gene3D" id="3.20.20.60">
    <property type="entry name" value="Phosphoenolpyruvate-binding domains"/>
    <property type="match status" value="1"/>
</dbReference>
<dbReference type="InterPro" id="IPR040442">
    <property type="entry name" value="Pyrv_kinase-like_dom_sf"/>
</dbReference>
<dbReference type="InterPro" id="IPR011206">
    <property type="entry name" value="Citrate_lyase_beta/mcl1/mcl2"/>
</dbReference>
<accession>A0A1H2BSQ2</accession>